<dbReference type="AlphaFoldDB" id="A0A1M5SWQ4"/>
<evidence type="ECO:0000313" key="3">
    <source>
        <dbReference type="Proteomes" id="UP000242520"/>
    </source>
</evidence>
<dbReference type="STRING" id="1123350.SAMN02744040_01935"/>
<dbReference type="GO" id="GO:0006310">
    <property type="term" value="P:DNA recombination"/>
    <property type="evidence" value="ECO:0007669"/>
    <property type="project" value="TreeGrafter"/>
</dbReference>
<dbReference type="GO" id="GO:1990238">
    <property type="term" value="F:double-stranded DNA endonuclease activity"/>
    <property type="evidence" value="ECO:0007669"/>
    <property type="project" value="TreeGrafter"/>
</dbReference>
<dbReference type="PANTHER" id="PTHR34611:SF2">
    <property type="entry name" value="INACTIVE RECOMBINATION-PROMOTING NUCLEASE-LIKE PROTEIN RPNE-RELATED"/>
    <property type="match status" value="1"/>
</dbReference>
<reference evidence="3" key="1">
    <citation type="submission" date="2016-11" db="EMBL/GenBank/DDBJ databases">
        <authorList>
            <person name="Varghese N."/>
            <person name="Submissions S."/>
        </authorList>
    </citation>
    <scope>NUCLEOTIDE SEQUENCE [LARGE SCALE GENOMIC DNA]</scope>
    <source>
        <strain evidence="3">DSM 15285</strain>
    </source>
</reference>
<dbReference type="InterPro" id="IPR006842">
    <property type="entry name" value="Transposase_31"/>
</dbReference>
<dbReference type="Proteomes" id="UP000242520">
    <property type="component" value="Unassembled WGS sequence"/>
</dbReference>
<evidence type="ECO:0000313" key="2">
    <source>
        <dbReference type="EMBL" id="SHH42523.1"/>
    </source>
</evidence>
<name>A0A1M5SWQ4_9FIRM</name>
<keyword evidence="3" id="KW-1185">Reference proteome</keyword>
<dbReference type="OrthoDB" id="1980949at2"/>
<dbReference type="PANTHER" id="PTHR34611">
    <property type="match status" value="1"/>
</dbReference>
<evidence type="ECO:0000259" key="1">
    <source>
        <dbReference type="Pfam" id="PF04754"/>
    </source>
</evidence>
<gene>
    <name evidence="2" type="ORF">SAMN02744040_01935</name>
</gene>
<protein>
    <recommendedName>
        <fullName evidence="1">Transposase (putative) YhgA-like domain-containing protein</fullName>
    </recommendedName>
</protein>
<dbReference type="EMBL" id="FQXH01000024">
    <property type="protein sequence ID" value="SHH42523.1"/>
    <property type="molecule type" value="Genomic_DNA"/>
</dbReference>
<accession>A0A1M5SWQ4</accession>
<organism evidence="2 3">
    <name type="scientific">Tepidibacter thalassicus DSM 15285</name>
    <dbReference type="NCBI Taxonomy" id="1123350"/>
    <lineage>
        <taxon>Bacteria</taxon>
        <taxon>Bacillati</taxon>
        <taxon>Bacillota</taxon>
        <taxon>Clostridia</taxon>
        <taxon>Peptostreptococcales</taxon>
        <taxon>Peptostreptococcaceae</taxon>
        <taxon>Tepidibacter</taxon>
    </lineage>
</organism>
<proteinExistence type="predicted"/>
<feature type="domain" description="Transposase (putative) YhgA-like" evidence="1">
    <location>
        <begin position="7"/>
        <end position="216"/>
    </location>
</feature>
<dbReference type="RefSeq" id="WP_072725918.1">
    <property type="nucleotide sequence ID" value="NZ_FQXH01000024.1"/>
</dbReference>
<dbReference type="Pfam" id="PF04754">
    <property type="entry name" value="Transposase_31"/>
    <property type="match status" value="1"/>
</dbReference>
<sequence>MSENIKNEHDLGYKYILSHKQTFIEFLRSFVKKEWVKSIKEENLILIDKEFILEDFKEEEADIVYKVNIDGKDIIFYILLELQSKVDYMMPIRLLMYMTEIFRDELKNTEKNIKKRKDYKLPAIIPIVLYNGKNNWTAVRDFKEVLNGYELFDDNIINFRYLLFDINRMEKEELIEIANVISAIFLLDQNVEIEEIIKRLKLVGKIIKKGATKEQEKVFKNWIINIFKNRFEGKVKENVYELLMETSRMEVDDMISNLGKKLEEEFKNREKRGIQQGIQQGIQRGLKKGLQQGIQRGKKEGIILTAKNLLKLGMDIELIKQATSLSDEEIINLKKEIEKEKN</sequence>
<dbReference type="InterPro" id="IPR051699">
    <property type="entry name" value="Rpn/YhgA-like_nuclease"/>
</dbReference>